<accession>A0A382Z890</accession>
<feature type="region of interest" description="Disordered" evidence="1">
    <location>
        <begin position="47"/>
        <end position="72"/>
    </location>
</feature>
<feature type="non-terminal residue" evidence="2">
    <location>
        <position position="190"/>
    </location>
</feature>
<protein>
    <submittedName>
        <fullName evidence="2">Uncharacterized protein</fullName>
    </submittedName>
</protein>
<gene>
    <name evidence="2" type="ORF">METZ01_LOCUS443782</name>
</gene>
<dbReference type="EMBL" id="UINC01181300">
    <property type="protein sequence ID" value="SVD90928.1"/>
    <property type="molecule type" value="Genomic_DNA"/>
</dbReference>
<organism evidence="2">
    <name type="scientific">marine metagenome</name>
    <dbReference type="NCBI Taxonomy" id="408172"/>
    <lineage>
        <taxon>unclassified sequences</taxon>
        <taxon>metagenomes</taxon>
        <taxon>ecological metagenomes</taxon>
    </lineage>
</organism>
<feature type="compositionally biased region" description="Basic and acidic residues" evidence="1">
    <location>
        <begin position="55"/>
        <end position="68"/>
    </location>
</feature>
<evidence type="ECO:0000256" key="1">
    <source>
        <dbReference type="SAM" id="MobiDB-lite"/>
    </source>
</evidence>
<proteinExistence type="predicted"/>
<evidence type="ECO:0000313" key="2">
    <source>
        <dbReference type="EMBL" id="SVD90928.1"/>
    </source>
</evidence>
<reference evidence="2" key="1">
    <citation type="submission" date="2018-05" db="EMBL/GenBank/DDBJ databases">
        <authorList>
            <person name="Lanie J.A."/>
            <person name="Ng W.-L."/>
            <person name="Kazmierczak K.M."/>
            <person name="Andrzejewski T.M."/>
            <person name="Davidsen T.M."/>
            <person name="Wayne K.J."/>
            <person name="Tettelin H."/>
            <person name="Glass J.I."/>
            <person name="Rusch D."/>
            <person name="Podicherti R."/>
            <person name="Tsui H.-C.T."/>
            <person name="Winkler M.E."/>
        </authorList>
    </citation>
    <scope>NUCLEOTIDE SEQUENCE</scope>
</reference>
<sequence length="190" mass="21241">MLRLWQILAFATFALLVFSAPTEAEARGSDFADVEFYLDKTGLGSTYDLSTEQPTNEKPKHWKARDDPNQGAGSNRNYFPLASWEQNLGGSLALGDSFSYVIWVESTNVNEIWFKTTLFINWYEYDDGECEEGCPRNSSISIDEVGKSAPFGSFLNGNYTMELESSSLDKSDFPDGVPPYTTFGLKIETS</sequence>
<dbReference type="AlphaFoldDB" id="A0A382Z890"/>
<name>A0A382Z890_9ZZZZ</name>